<feature type="region of interest" description="Disordered" evidence="1">
    <location>
        <begin position="1"/>
        <end position="35"/>
    </location>
</feature>
<reference evidence="3" key="1">
    <citation type="submission" date="2020-02" db="EMBL/GenBank/DDBJ databases">
        <authorList>
            <person name="Meier V. D."/>
        </authorList>
    </citation>
    <scope>NUCLEOTIDE SEQUENCE</scope>
    <source>
        <strain evidence="3">AVDCRST_MAG73</strain>
    </source>
</reference>
<sequence>MNGTETVGEHQIAPSRRPRRFAARSRPGPRPAIRATRRPVAISPTGVVAAPVPGRSLSRPQSWPAILALGLSYWPLLATLAVYVAAAVAIVPIMVPVAISDDWTYARSVEILILENRLEVLPVAAATVVFQAFWGGAFAAVLGLSFGAMRVSTVVLHGISGLAIYGLCRELGQSRARAAFGAATYLFNPLGYAIAFSFMSDPHFAALLAIAVFWYVRGLQPHAPRPGAVVAGSAFAGLAFLVRPHGALIPLAVGGYLVLSGRLRPDRSGVSLALRVAAVPVVVAAAYYGWYALDSGSLPSQQGLFLGEARAAGWNEGSLLVRRLAIIAAMYLGLFVLPIAVAAVPRLGDMVRGVSVRGWLFFAGWQGLLLVGLGAFWAQGRRMPLIPHFLGRSGPGSGDLRAARPHLAGAWAWDALTVVCAAASLILALGFARRLRVGPRWANGVETVPGSPDRTRPAAGLTATIGLVMLAGVVPQSLLFRNWIISLDRYLLPLLPFAVCLGLWALRDIRLSLPLGWATATLIAAFAIAGTRDALVFQDRVWAFARYANEQGVDNTRLDAGYPWDAYHLWEYSQANNIPTKSYTGTWWTDVYAPATDSSYAVAGGPVDGYDAIAYLEYSAWLQQEPVYLYLLRRHDVPGPP</sequence>
<feature type="transmembrane region" description="Helical" evidence="2">
    <location>
        <begin position="73"/>
        <end position="99"/>
    </location>
</feature>
<feature type="transmembrane region" description="Helical" evidence="2">
    <location>
        <begin position="120"/>
        <end position="142"/>
    </location>
</feature>
<evidence type="ECO:0000313" key="3">
    <source>
        <dbReference type="EMBL" id="CAA9559331.1"/>
    </source>
</evidence>
<keyword evidence="2" id="KW-0472">Membrane</keyword>
<proteinExistence type="predicted"/>
<protein>
    <recommendedName>
        <fullName evidence="4">Glycosyltransferase RgtA/B/C/D-like domain-containing protein</fullName>
    </recommendedName>
</protein>
<dbReference type="EMBL" id="CADCWE010000235">
    <property type="protein sequence ID" value="CAA9559331.1"/>
    <property type="molecule type" value="Genomic_DNA"/>
</dbReference>
<feature type="transmembrane region" description="Helical" evidence="2">
    <location>
        <begin position="235"/>
        <end position="260"/>
    </location>
</feature>
<feature type="transmembrane region" description="Helical" evidence="2">
    <location>
        <begin position="410"/>
        <end position="432"/>
    </location>
</feature>
<keyword evidence="2" id="KW-0812">Transmembrane</keyword>
<feature type="transmembrane region" description="Helical" evidence="2">
    <location>
        <begin position="324"/>
        <end position="344"/>
    </location>
</feature>
<feature type="transmembrane region" description="Helical" evidence="2">
    <location>
        <begin position="458"/>
        <end position="478"/>
    </location>
</feature>
<organism evidence="3">
    <name type="scientific">uncultured Thermomicrobiales bacterium</name>
    <dbReference type="NCBI Taxonomy" id="1645740"/>
    <lineage>
        <taxon>Bacteria</taxon>
        <taxon>Pseudomonadati</taxon>
        <taxon>Thermomicrobiota</taxon>
        <taxon>Thermomicrobia</taxon>
        <taxon>Thermomicrobiales</taxon>
        <taxon>environmental samples</taxon>
    </lineage>
</organism>
<evidence type="ECO:0008006" key="4">
    <source>
        <dbReference type="Google" id="ProtNLM"/>
    </source>
</evidence>
<name>A0A6J4UTC6_9BACT</name>
<feature type="transmembrane region" description="Helical" evidence="2">
    <location>
        <begin position="356"/>
        <end position="378"/>
    </location>
</feature>
<evidence type="ECO:0000256" key="1">
    <source>
        <dbReference type="SAM" id="MobiDB-lite"/>
    </source>
</evidence>
<feature type="transmembrane region" description="Helical" evidence="2">
    <location>
        <begin position="148"/>
        <end position="168"/>
    </location>
</feature>
<keyword evidence="2" id="KW-1133">Transmembrane helix</keyword>
<feature type="transmembrane region" description="Helical" evidence="2">
    <location>
        <begin position="490"/>
        <end position="506"/>
    </location>
</feature>
<dbReference type="AlphaFoldDB" id="A0A6J4UTC6"/>
<feature type="transmembrane region" description="Helical" evidence="2">
    <location>
        <begin position="189"/>
        <end position="215"/>
    </location>
</feature>
<feature type="transmembrane region" description="Helical" evidence="2">
    <location>
        <begin position="513"/>
        <end position="530"/>
    </location>
</feature>
<feature type="transmembrane region" description="Helical" evidence="2">
    <location>
        <begin position="272"/>
        <end position="290"/>
    </location>
</feature>
<evidence type="ECO:0000256" key="2">
    <source>
        <dbReference type="SAM" id="Phobius"/>
    </source>
</evidence>
<accession>A0A6J4UTC6</accession>
<gene>
    <name evidence="3" type="ORF">AVDCRST_MAG73-3585</name>
</gene>